<dbReference type="Pfam" id="PF00583">
    <property type="entry name" value="Acetyltransf_1"/>
    <property type="match status" value="1"/>
</dbReference>
<sequence length="218" mass="24208">MASTDRPTTVVVERPTTSDIPELVSIWWDAFGAEAMQRIFPQTPDGRRFIERSFEKFLGPAPGPGELKTECLIVRSPDTGVPVSMAIYHVVPAGCSEAKRSWRARWPAFDDLSDLNDTVLNDFFSPMEKAHNHVVGDRGHVFLETLATKKDFQKRGYGAALVRWGNDLADQLGVECYLDASAIGKPLYEANGYVEQNVSAIVEKQVSASMLRPKKHQG</sequence>
<dbReference type="InterPro" id="IPR000182">
    <property type="entry name" value="GNAT_dom"/>
</dbReference>
<dbReference type="CDD" id="cd04301">
    <property type="entry name" value="NAT_SF"/>
    <property type="match status" value="1"/>
</dbReference>
<evidence type="ECO:0000313" key="3">
    <source>
        <dbReference type="Proteomes" id="UP001369815"/>
    </source>
</evidence>
<dbReference type="AlphaFoldDB" id="A0AAX6MX74"/>
<dbReference type="SUPFAM" id="SSF55729">
    <property type="entry name" value="Acyl-CoA N-acyltransferases (Nat)"/>
    <property type="match status" value="1"/>
</dbReference>
<dbReference type="InterPro" id="IPR052523">
    <property type="entry name" value="Trichothecene_AcTrans"/>
</dbReference>
<evidence type="ECO:0000313" key="2">
    <source>
        <dbReference type="EMBL" id="KAK6957104.1"/>
    </source>
</evidence>
<gene>
    <name evidence="2" type="ORF">Daesc_002389</name>
</gene>
<dbReference type="GO" id="GO:0016747">
    <property type="term" value="F:acyltransferase activity, transferring groups other than amino-acyl groups"/>
    <property type="evidence" value="ECO:0007669"/>
    <property type="project" value="InterPro"/>
</dbReference>
<organism evidence="2 3">
    <name type="scientific">Daldinia eschscholtzii</name>
    <dbReference type="NCBI Taxonomy" id="292717"/>
    <lineage>
        <taxon>Eukaryota</taxon>
        <taxon>Fungi</taxon>
        <taxon>Dikarya</taxon>
        <taxon>Ascomycota</taxon>
        <taxon>Pezizomycotina</taxon>
        <taxon>Sordariomycetes</taxon>
        <taxon>Xylariomycetidae</taxon>
        <taxon>Xylariales</taxon>
        <taxon>Hypoxylaceae</taxon>
        <taxon>Daldinia</taxon>
    </lineage>
</organism>
<proteinExistence type="predicted"/>
<protein>
    <recommendedName>
        <fullName evidence="1">N-acetyltransferase domain-containing protein</fullName>
    </recommendedName>
</protein>
<dbReference type="Gene3D" id="3.40.630.30">
    <property type="match status" value="1"/>
</dbReference>
<accession>A0AAX6MX74</accession>
<keyword evidence="3" id="KW-1185">Reference proteome</keyword>
<dbReference type="Proteomes" id="UP001369815">
    <property type="component" value="Unassembled WGS sequence"/>
</dbReference>
<name>A0AAX6MX74_9PEZI</name>
<dbReference type="InterPro" id="IPR016181">
    <property type="entry name" value="Acyl_CoA_acyltransferase"/>
</dbReference>
<feature type="domain" description="N-acetyltransferase" evidence="1">
    <location>
        <begin position="133"/>
        <end position="193"/>
    </location>
</feature>
<dbReference type="PANTHER" id="PTHR42791:SF14">
    <property type="entry name" value="N-ACETYLTRANSFERASE DOMAIN-CONTAINING PROTEIN"/>
    <property type="match status" value="1"/>
</dbReference>
<reference evidence="2 3" key="1">
    <citation type="journal article" date="2024" name="Front Chem Biol">
        <title>Unveiling the potential of Daldinia eschscholtzii MFLUCC 19-0629 through bioactivity and bioinformatics studies for enhanced sustainable agriculture production.</title>
        <authorList>
            <person name="Brooks S."/>
            <person name="Weaver J.A."/>
            <person name="Klomchit A."/>
            <person name="Alharthi S.A."/>
            <person name="Onlamun T."/>
            <person name="Nurani R."/>
            <person name="Vong T.K."/>
            <person name="Alberti F."/>
            <person name="Greco C."/>
        </authorList>
    </citation>
    <scope>NUCLEOTIDE SEQUENCE [LARGE SCALE GENOMIC DNA]</scope>
    <source>
        <strain evidence="2">MFLUCC 19-0629</strain>
    </source>
</reference>
<dbReference type="EMBL" id="JBANMG010000002">
    <property type="protein sequence ID" value="KAK6957104.1"/>
    <property type="molecule type" value="Genomic_DNA"/>
</dbReference>
<comment type="caution">
    <text evidence="2">The sequence shown here is derived from an EMBL/GenBank/DDBJ whole genome shotgun (WGS) entry which is preliminary data.</text>
</comment>
<evidence type="ECO:0000259" key="1">
    <source>
        <dbReference type="Pfam" id="PF00583"/>
    </source>
</evidence>
<dbReference type="PANTHER" id="PTHR42791">
    <property type="entry name" value="GNAT FAMILY ACETYLTRANSFERASE"/>
    <property type="match status" value="1"/>
</dbReference>